<keyword evidence="7" id="KW-1185">Reference proteome</keyword>
<dbReference type="Gene3D" id="1.10.1200.270">
    <property type="entry name" value="Methyltransferase, alpha-helical capping domain"/>
    <property type="match status" value="1"/>
</dbReference>
<dbReference type="SUPFAM" id="SSF53335">
    <property type="entry name" value="S-adenosyl-L-methionine-dependent methyltransferases"/>
    <property type="match status" value="1"/>
</dbReference>
<evidence type="ECO:0000256" key="3">
    <source>
        <dbReference type="ARBA" id="ARBA00022679"/>
    </source>
</evidence>
<comment type="caution">
    <text evidence="6">The sequence shown here is derived from an EMBL/GenBank/DDBJ whole genome shotgun (WGS) entry which is preliminary data.</text>
</comment>
<name>A0AAD8LGJ2_TARER</name>
<dbReference type="GO" id="GO:0046872">
    <property type="term" value="F:metal ion binding"/>
    <property type="evidence" value="ECO:0007669"/>
    <property type="project" value="UniProtKB-KW"/>
</dbReference>
<dbReference type="Pfam" id="PF03492">
    <property type="entry name" value="Methyltransf_7"/>
    <property type="match status" value="1"/>
</dbReference>
<keyword evidence="4" id="KW-0479">Metal-binding</keyword>
<protein>
    <submittedName>
        <fullName evidence="6">Uncharacterized protein</fullName>
    </submittedName>
</protein>
<dbReference type="GO" id="GO:0032259">
    <property type="term" value="P:methylation"/>
    <property type="evidence" value="ECO:0007669"/>
    <property type="project" value="UniProtKB-KW"/>
</dbReference>
<evidence type="ECO:0000256" key="4">
    <source>
        <dbReference type="ARBA" id="ARBA00022723"/>
    </source>
</evidence>
<evidence type="ECO:0000313" key="6">
    <source>
        <dbReference type="EMBL" id="KAK1439163.1"/>
    </source>
</evidence>
<comment type="similarity">
    <text evidence="1">Belongs to the methyltransferase superfamily. Type-7 methyltransferase family.</text>
</comment>
<dbReference type="InterPro" id="IPR042086">
    <property type="entry name" value="MeTrfase_capping"/>
</dbReference>
<dbReference type="EMBL" id="JAUHHV010000001">
    <property type="protein sequence ID" value="KAK1439163.1"/>
    <property type="molecule type" value="Genomic_DNA"/>
</dbReference>
<dbReference type="InterPro" id="IPR029063">
    <property type="entry name" value="SAM-dependent_MTases_sf"/>
</dbReference>
<proteinExistence type="inferred from homology"/>
<dbReference type="GO" id="GO:0008168">
    <property type="term" value="F:methyltransferase activity"/>
    <property type="evidence" value="ECO:0007669"/>
    <property type="project" value="UniProtKB-KW"/>
</dbReference>
<dbReference type="Proteomes" id="UP001229421">
    <property type="component" value="Unassembled WGS sequence"/>
</dbReference>
<dbReference type="PANTHER" id="PTHR31009">
    <property type="entry name" value="S-ADENOSYL-L-METHIONINE:CARBOXYL METHYLTRANSFERASE FAMILY PROTEIN"/>
    <property type="match status" value="1"/>
</dbReference>
<keyword evidence="3" id="KW-0808">Transferase</keyword>
<dbReference type="AlphaFoldDB" id="A0AAD8LGJ2"/>
<evidence type="ECO:0000256" key="1">
    <source>
        <dbReference type="ARBA" id="ARBA00007967"/>
    </source>
</evidence>
<organism evidence="6 7">
    <name type="scientific">Tagetes erecta</name>
    <name type="common">African marigold</name>
    <dbReference type="NCBI Taxonomy" id="13708"/>
    <lineage>
        <taxon>Eukaryota</taxon>
        <taxon>Viridiplantae</taxon>
        <taxon>Streptophyta</taxon>
        <taxon>Embryophyta</taxon>
        <taxon>Tracheophyta</taxon>
        <taxon>Spermatophyta</taxon>
        <taxon>Magnoliopsida</taxon>
        <taxon>eudicotyledons</taxon>
        <taxon>Gunneridae</taxon>
        <taxon>Pentapetalae</taxon>
        <taxon>asterids</taxon>
        <taxon>campanulids</taxon>
        <taxon>Asterales</taxon>
        <taxon>Asteraceae</taxon>
        <taxon>Asteroideae</taxon>
        <taxon>Heliantheae alliance</taxon>
        <taxon>Tageteae</taxon>
        <taxon>Tagetes</taxon>
    </lineage>
</organism>
<keyword evidence="2" id="KW-0489">Methyltransferase</keyword>
<reference evidence="6" key="1">
    <citation type="journal article" date="2023" name="bioRxiv">
        <title>Improved chromosome-level genome assembly for marigold (Tagetes erecta).</title>
        <authorList>
            <person name="Jiang F."/>
            <person name="Yuan L."/>
            <person name="Wang S."/>
            <person name="Wang H."/>
            <person name="Xu D."/>
            <person name="Wang A."/>
            <person name="Fan W."/>
        </authorList>
    </citation>
    <scope>NUCLEOTIDE SEQUENCE</scope>
    <source>
        <strain evidence="6">WSJ</strain>
        <tissue evidence="6">Leaf</tissue>
    </source>
</reference>
<gene>
    <name evidence="6" type="ORF">QVD17_04978</name>
</gene>
<accession>A0AAD8LGJ2</accession>
<keyword evidence="5" id="KW-0460">Magnesium</keyword>
<dbReference type="Gene3D" id="3.40.50.150">
    <property type="entry name" value="Vaccinia Virus protein VP39"/>
    <property type="match status" value="1"/>
</dbReference>
<evidence type="ECO:0000256" key="5">
    <source>
        <dbReference type="ARBA" id="ARBA00022842"/>
    </source>
</evidence>
<dbReference type="InterPro" id="IPR005299">
    <property type="entry name" value="MeTrfase_7"/>
</dbReference>
<evidence type="ECO:0000256" key="2">
    <source>
        <dbReference type="ARBA" id="ARBA00022603"/>
    </source>
</evidence>
<sequence>MDMIEFFHMNGGIGDASYSTNSGLQGMGIMKTKGVIEQAVSDLCRSSVKFPKTLVMADLGCSLGPNTLLVGSMVIDAVAKTSLEMGFKSPQVQINLNDLPTNDFNTIFIALQDLQVNSTNGNINHQPACYFTGVPGSFFGRLFPMKSLNFVHSSYSLQWLSQMPELEEINKGNIYLSSTSPESVSRAYFEQFQKDFIRFLRCRSEEVMAGGRMVLTVAGRTTDDPRDEESNRLWRPFTMALQDMVYEGLVEEEKLDSFNLPQFTASPTEIMNLVKMEGSFEIDHLEIFYLNWDAWKGKKNMNDALSQLKETEDDGTVGHGVAKAIRAVIESLVANHFGEAILDDVFKRYGQIITNTRSESHDVVSITVSLTRKM</sequence>
<evidence type="ECO:0000313" key="7">
    <source>
        <dbReference type="Proteomes" id="UP001229421"/>
    </source>
</evidence>